<evidence type="ECO:0000313" key="1">
    <source>
        <dbReference type="EMBL" id="ASV31855.1"/>
    </source>
</evidence>
<proteinExistence type="predicted"/>
<protein>
    <submittedName>
        <fullName evidence="1">Uncharacterized protein</fullName>
    </submittedName>
</protein>
<evidence type="ECO:0000313" key="2">
    <source>
        <dbReference type="Proteomes" id="UP000215244"/>
    </source>
</evidence>
<gene>
    <name evidence="1" type="ORF">CJ263_17430</name>
</gene>
<name>A0A223V8X5_9FLAO</name>
<dbReference type="EMBL" id="CP022957">
    <property type="protein sequence ID" value="ASV31855.1"/>
    <property type="molecule type" value="Genomic_DNA"/>
</dbReference>
<sequence length="65" mass="7713">MSFYLVANNCINVPGYFYFYFRGSTLKFLQKIGFDKKKEKYMAWTTLSIGRLATLKELGTLWVYH</sequence>
<dbReference type="KEGG" id="marb:CJ263_17430"/>
<reference evidence="1 2" key="1">
    <citation type="submission" date="2017-08" db="EMBL/GenBank/DDBJ databases">
        <title>The complete genome sequence of Maribacter sp. B1, isolated from deep-sea sediment.</title>
        <authorList>
            <person name="Wu Y.-H."/>
            <person name="Cheng H."/>
            <person name="Xu X.-W."/>
        </authorList>
    </citation>
    <scope>NUCLEOTIDE SEQUENCE [LARGE SCALE GENOMIC DNA]</scope>
    <source>
        <strain evidence="1 2">B1</strain>
    </source>
</reference>
<dbReference type="Proteomes" id="UP000215244">
    <property type="component" value="Chromosome"/>
</dbReference>
<keyword evidence="2" id="KW-1185">Reference proteome</keyword>
<organism evidence="1 2">
    <name type="scientific">Maribacter cobaltidurans</name>
    <dbReference type="NCBI Taxonomy" id="1178778"/>
    <lineage>
        <taxon>Bacteria</taxon>
        <taxon>Pseudomonadati</taxon>
        <taxon>Bacteroidota</taxon>
        <taxon>Flavobacteriia</taxon>
        <taxon>Flavobacteriales</taxon>
        <taxon>Flavobacteriaceae</taxon>
        <taxon>Maribacter</taxon>
    </lineage>
</organism>
<accession>A0A223V8X5</accession>
<dbReference type="AlphaFoldDB" id="A0A223V8X5"/>